<protein>
    <submittedName>
        <fullName evidence="3">Peptidase C13</fullName>
    </submittedName>
</protein>
<proteinExistence type="predicted"/>
<dbReference type="KEGG" id="bgoe:IFJ75_07370"/>
<dbReference type="Proteomes" id="UP000663918">
    <property type="component" value="Chromosome"/>
</dbReference>
<gene>
    <name evidence="3" type="ORF">IFJ75_07370</name>
</gene>
<accession>A0A975C4E3</accession>
<dbReference type="GO" id="GO:0008233">
    <property type="term" value="F:peptidase activity"/>
    <property type="evidence" value="ECO:0007669"/>
    <property type="project" value="InterPro"/>
</dbReference>
<evidence type="ECO:0000313" key="3">
    <source>
        <dbReference type="EMBL" id="QTC92672.1"/>
    </source>
</evidence>
<feature type="region of interest" description="Disordered" evidence="1">
    <location>
        <begin position="252"/>
        <end position="272"/>
    </location>
</feature>
<dbReference type="Gene3D" id="3.40.50.1460">
    <property type="match status" value="1"/>
</dbReference>
<dbReference type="InterPro" id="IPR001096">
    <property type="entry name" value="Peptidase_C13"/>
</dbReference>
<dbReference type="AlphaFoldDB" id="A0A975C4E3"/>
<reference evidence="3" key="1">
    <citation type="submission" date="2020-09" db="EMBL/GenBank/DDBJ databases">
        <title>Brevundimonas sp. LVF2 isolated from a puddle in Goettingen, Germany.</title>
        <authorList>
            <person name="Friedrich I."/>
            <person name="Klassen A."/>
            <person name="Hannes N."/>
            <person name="Schneider D."/>
            <person name="Hertel R."/>
            <person name="Daniel R."/>
        </authorList>
    </citation>
    <scope>NUCLEOTIDE SEQUENCE</scope>
    <source>
        <strain evidence="3">LVF2</strain>
    </source>
</reference>
<dbReference type="GO" id="GO:0006508">
    <property type="term" value="P:proteolysis"/>
    <property type="evidence" value="ECO:0007669"/>
    <property type="project" value="InterPro"/>
</dbReference>
<sequence>MRRLLTAMIGLTLLAVALPCAAQTATPAPASRFAGWASVIVAGDWRSHTEPIQAFDNARRDLVAGFLKAGFSRADMYDATLRPDVPDPVTAAAAVEAIAATTARATRGCLIYFTSHGAPEGMVFGPNRQISPTMMAQLVRNWCPDRPTVLVVSACFSGIFVDGLAAPNRMIITAARRDRTSFGCGADATYPYFDGCIIDSLPTASDFIALANATRACVKRREEAEALTPGSEPQVSIGSTMQFLLPTLRFTPQAPPGGPPVAVAAATARPAG</sequence>
<keyword evidence="4" id="KW-1185">Reference proteome</keyword>
<evidence type="ECO:0000256" key="2">
    <source>
        <dbReference type="SAM" id="SignalP"/>
    </source>
</evidence>
<keyword evidence="2" id="KW-0732">Signal</keyword>
<dbReference type="Pfam" id="PF01650">
    <property type="entry name" value="Peptidase_C13"/>
    <property type="match status" value="1"/>
</dbReference>
<name>A0A975C4E3_9CAUL</name>
<dbReference type="EMBL" id="CP062222">
    <property type="protein sequence ID" value="QTC92672.1"/>
    <property type="molecule type" value="Genomic_DNA"/>
</dbReference>
<evidence type="ECO:0000256" key="1">
    <source>
        <dbReference type="SAM" id="MobiDB-lite"/>
    </source>
</evidence>
<feature type="signal peptide" evidence="2">
    <location>
        <begin position="1"/>
        <end position="22"/>
    </location>
</feature>
<organism evidence="3 4">
    <name type="scientific">Brevundimonas goettingensis</name>
    <dbReference type="NCBI Taxonomy" id="2774190"/>
    <lineage>
        <taxon>Bacteria</taxon>
        <taxon>Pseudomonadati</taxon>
        <taxon>Pseudomonadota</taxon>
        <taxon>Alphaproteobacteria</taxon>
        <taxon>Caulobacterales</taxon>
        <taxon>Caulobacteraceae</taxon>
        <taxon>Brevundimonas</taxon>
    </lineage>
</organism>
<feature type="compositionally biased region" description="Low complexity" evidence="1">
    <location>
        <begin position="260"/>
        <end position="272"/>
    </location>
</feature>
<feature type="chain" id="PRO_5037156831" evidence="2">
    <location>
        <begin position="23"/>
        <end position="272"/>
    </location>
</feature>
<evidence type="ECO:0000313" key="4">
    <source>
        <dbReference type="Proteomes" id="UP000663918"/>
    </source>
</evidence>